<reference evidence="2 3" key="1">
    <citation type="submission" date="2018-12" db="EMBL/GenBank/DDBJ databases">
        <title>Croceicoccus ponticola sp. nov., a lipolytic bacterium isolated from seawater.</title>
        <authorList>
            <person name="Yoon J.-H."/>
        </authorList>
    </citation>
    <scope>NUCLEOTIDE SEQUENCE [LARGE SCALE GENOMIC DNA]</scope>
    <source>
        <strain evidence="2 3">GM-16</strain>
    </source>
</reference>
<dbReference type="PANTHER" id="PTHR42870">
    <property type="entry name" value="ACETYL-COA C-ACETYLTRANSFERASE"/>
    <property type="match status" value="1"/>
</dbReference>
<dbReference type="GO" id="GO:0003988">
    <property type="term" value="F:acetyl-CoA C-acyltransferase activity"/>
    <property type="evidence" value="ECO:0007669"/>
    <property type="project" value="UniProtKB-ARBA"/>
</dbReference>
<protein>
    <submittedName>
        <fullName evidence="2">Thiolase</fullName>
    </submittedName>
</protein>
<dbReference type="Proteomes" id="UP000283003">
    <property type="component" value="Unassembled WGS sequence"/>
</dbReference>
<dbReference type="InterPro" id="IPR002155">
    <property type="entry name" value="Thiolase"/>
</dbReference>
<gene>
    <name evidence="2" type="ORF">EKN06_13525</name>
</gene>
<dbReference type="EMBL" id="RXOL01000008">
    <property type="protein sequence ID" value="RVQ65256.1"/>
    <property type="molecule type" value="Genomic_DNA"/>
</dbReference>
<dbReference type="InterPro" id="IPR016039">
    <property type="entry name" value="Thiolase-like"/>
</dbReference>
<organism evidence="2 3">
    <name type="scientific">Croceicoccus ponticola</name>
    <dbReference type="NCBI Taxonomy" id="2217664"/>
    <lineage>
        <taxon>Bacteria</taxon>
        <taxon>Pseudomonadati</taxon>
        <taxon>Pseudomonadota</taxon>
        <taxon>Alphaproteobacteria</taxon>
        <taxon>Sphingomonadales</taxon>
        <taxon>Erythrobacteraceae</taxon>
        <taxon>Croceicoccus</taxon>
    </lineage>
</organism>
<dbReference type="SUPFAM" id="SSF53901">
    <property type="entry name" value="Thiolase-like"/>
    <property type="match status" value="2"/>
</dbReference>
<feature type="domain" description="Thiolase C-terminal" evidence="1">
    <location>
        <begin position="263"/>
        <end position="379"/>
    </location>
</feature>
<dbReference type="PANTHER" id="PTHR42870:SF1">
    <property type="entry name" value="NON-SPECIFIC LIPID-TRANSFER PROTEIN-LIKE 2"/>
    <property type="match status" value="1"/>
</dbReference>
<evidence type="ECO:0000313" key="3">
    <source>
        <dbReference type="Proteomes" id="UP000283003"/>
    </source>
</evidence>
<dbReference type="InterPro" id="IPR055140">
    <property type="entry name" value="Thiolase_C_2"/>
</dbReference>
<dbReference type="Pfam" id="PF22691">
    <property type="entry name" value="Thiolase_C_1"/>
    <property type="match status" value="1"/>
</dbReference>
<keyword evidence="3" id="KW-1185">Reference proteome</keyword>
<accession>A0A437GUP0</accession>
<dbReference type="OrthoDB" id="9790314at2"/>
<evidence type="ECO:0000313" key="2">
    <source>
        <dbReference type="EMBL" id="RVQ65256.1"/>
    </source>
</evidence>
<evidence type="ECO:0000259" key="1">
    <source>
        <dbReference type="Pfam" id="PF22691"/>
    </source>
</evidence>
<dbReference type="CDD" id="cd00829">
    <property type="entry name" value="SCP-x_thiolase"/>
    <property type="match status" value="1"/>
</dbReference>
<dbReference type="PIRSF" id="PIRSF000429">
    <property type="entry name" value="Ac-CoA_Ac_transf"/>
    <property type="match status" value="1"/>
</dbReference>
<sequence length="394" mass="41598">MTSANSSRTICNKTAIVGVGATPYYRRGESAPQTLDELVGKAILEALSDSGLNCRDVDGFAYFSGGFDTGYLMETLGIPEVRFTASLTGTGGGSAGSIGLGAAAIVSGMADVVVCVGANQQGSQRFGAITSAYPATPGNAFFGATGLVGPGHIFALLARRHMHLYGTTREHFAEVALSARANAVNNPEARMRNPLTSEEYFNAPMLADPHCLFDFCLETDGAVAVVLTTAERARDLRRRPVEVLASTHGGSRDWGRSIYWMNMPDKVFASSGHASVAARLYAEAGVGPQDIDCAQFYDHFTSQVIMQIEDYGFCERGEGGPFVADGNIRLDGALPINTDGGQLSAGYVWGMTHVREAVEQLRGDAFNQIHDAEVALVTGGPSNLPVSGLILGRG</sequence>
<name>A0A437GUP0_9SPHN</name>
<dbReference type="Gene3D" id="3.40.47.10">
    <property type="match status" value="1"/>
</dbReference>
<proteinExistence type="predicted"/>
<comment type="caution">
    <text evidence="2">The sequence shown here is derived from an EMBL/GenBank/DDBJ whole genome shotgun (WGS) entry which is preliminary data.</text>
</comment>
<dbReference type="AlphaFoldDB" id="A0A437GUP0"/>